<comment type="caution">
    <text evidence="1">The sequence shown here is derived from an EMBL/GenBank/DDBJ whole genome shotgun (WGS) entry which is preliminary data.</text>
</comment>
<dbReference type="EMBL" id="VWPK01000030">
    <property type="protein sequence ID" value="KAA5610635.1"/>
    <property type="molecule type" value="Genomic_DNA"/>
</dbReference>
<accession>A0A5M6IT69</accession>
<dbReference type="OrthoDB" id="9781415at2"/>
<dbReference type="Proteomes" id="UP000325255">
    <property type="component" value="Unassembled WGS sequence"/>
</dbReference>
<evidence type="ECO:0000313" key="2">
    <source>
        <dbReference type="Proteomes" id="UP000325255"/>
    </source>
</evidence>
<proteinExistence type="predicted"/>
<dbReference type="AlphaFoldDB" id="A0A5M6IT69"/>
<protein>
    <submittedName>
        <fullName evidence="1">Alpha-ribazole phosphatase family protein</fullName>
    </submittedName>
</protein>
<sequence>MKLILVRHTAVAGVQGLCYGRTEVALADSFPADAEAVRAALPPGPWVLQASPAQRCRRLADRLGGPVGIDPRLHELDFGAWEGQSWDDLPRPELDRWCAGFVTLSPPGGESFTDLATRALAFAADMARRHPGACVVAVTHAGVIRALLAARRGIPYADAFSIAVPPGSVHRLEAAA</sequence>
<keyword evidence="2" id="KW-1185">Reference proteome</keyword>
<dbReference type="Pfam" id="PF00300">
    <property type="entry name" value="His_Phos_1"/>
    <property type="match status" value="1"/>
</dbReference>
<organism evidence="1 2">
    <name type="scientific">Rhodovastum atsumiense</name>
    <dbReference type="NCBI Taxonomy" id="504468"/>
    <lineage>
        <taxon>Bacteria</taxon>
        <taxon>Pseudomonadati</taxon>
        <taxon>Pseudomonadota</taxon>
        <taxon>Alphaproteobacteria</taxon>
        <taxon>Acetobacterales</taxon>
        <taxon>Acetobacteraceae</taxon>
        <taxon>Rhodovastum</taxon>
    </lineage>
</organism>
<reference evidence="1 2" key="1">
    <citation type="submission" date="2019-09" db="EMBL/GenBank/DDBJ databases">
        <title>Genome sequence of Rhodovastum atsumiense, a diverse member of the Acetobacteraceae family of non-sulfur purple photosynthetic bacteria.</title>
        <authorList>
            <person name="Meyer T."/>
            <person name="Kyndt J."/>
        </authorList>
    </citation>
    <scope>NUCLEOTIDE SEQUENCE [LARGE SCALE GENOMIC DNA]</scope>
    <source>
        <strain evidence="1 2">DSM 21279</strain>
    </source>
</reference>
<dbReference type="Gene3D" id="3.40.50.1240">
    <property type="entry name" value="Phosphoglycerate mutase-like"/>
    <property type="match status" value="1"/>
</dbReference>
<dbReference type="RefSeq" id="WP_150042369.1">
    <property type="nucleotide sequence ID" value="NZ_OW485601.1"/>
</dbReference>
<gene>
    <name evidence="1" type="ORF">F1189_18615</name>
</gene>
<evidence type="ECO:0000313" key="1">
    <source>
        <dbReference type="EMBL" id="KAA5610635.1"/>
    </source>
</evidence>
<dbReference type="CDD" id="cd07067">
    <property type="entry name" value="HP_PGM_like"/>
    <property type="match status" value="1"/>
</dbReference>
<dbReference type="SUPFAM" id="SSF53254">
    <property type="entry name" value="Phosphoglycerate mutase-like"/>
    <property type="match status" value="1"/>
</dbReference>
<dbReference type="InterPro" id="IPR013078">
    <property type="entry name" value="His_Pase_superF_clade-1"/>
</dbReference>
<name>A0A5M6IT69_9PROT</name>
<dbReference type="InterPro" id="IPR029033">
    <property type="entry name" value="His_PPase_superfam"/>
</dbReference>
<dbReference type="SMART" id="SM00855">
    <property type="entry name" value="PGAM"/>
    <property type="match status" value="1"/>
</dbReference>